<accession>A0ABV6F3L8</accession>
<evidence type="ECO:0000313" key="1">
    <source>
        <dbReference type="EMBL" id="MFC0248118.1"/>
    </source>
</evidence>
<organism evidence="1 2">
    <name type="scientific">Citricoccus parietis</name>
    <dbReference type="NCBI Taxonomy" id="592307"/>
    <lineage>
        <taxon>Bacteria</taxon>
        <taxon>Bacillati</taxon>
        <taxon>Actinomycetota</taxon>
        <taxon>Actinomycetes</taxon>
        <taxon>Micrococcales</taxon>
        <taxon>Micrococcaceae</taxon>
        <taxon>Citricoccus</taxon>
    </lineage>
</organism>
<dbReference type="EMBL" id="JBHLWH010000018">
    <property type="protein sequence ID" value="MFC0248118.1"/>
    <property type="molecule type" value="Genomic_DNA"/>
</dbReference>
<reference evidence="1 2" key="1">
    <citation type="submission" date="2024-09" db="EMBL/GenBank/DDBJ databases">
        <authorList>
            <person name="Sun Q."/>
            <person name="Mori K."/>
        </authorList>
    </citation>
    <scope>NUCLEOTIDE SEQUENCE [LARGE SCALE GENOMIC DNA]</scope>
    <source>
        <strain evidence="1 2">CCM 7609</strain>
    </source>
</reference>
<protein>
    <submittedName>
        <fullName evidence="1">Uncharacterized protein</fullName>
    </submittedName>
</protein>
<proteinExistence type="predicted"/>
<evidence type="ECO:0000313" key="2">
    <source>
        <dbReference type="Proteomes" id="UP001589766"/>
    </source>
</evidence>
<keyword evidence="2" id="KW-1185">Reference proteome</keyword>
<sequence>MRARVLSGAGFGLVLACWPVLCAPALACLVQLTRRNARYYMTPQRDAVLGIAATPQGWRVEDHASSKPGGRRGAPLRTLVLADLIEAADSQGIAIYATAADDSLAEAYRTELPDMVIAGKGWPRGTKLYRAPSSTG</sequence>
<dbReference type="Proteomes" id="UP001589766">
    <property type="component" value="Unassembled WGS sequence"/>
</dbReference>
<name>A0ABV6F3L8_9MICC</name>
<gene>
    <name evidence="1" type="ORF">ACFFIO_06345</name>
</gene>
<comment type="caution">
    <text evidence="1">The sequence shown here is derived from an EMBL/GenBank/DDBJ whole genome shotgun (WGS) entry which is preliminary data.</text>
</comment>
<dbReference type="RefSeq" id="WP_378040750.1">
    <property type="nucleotide sequence ID" value="NZ_JBHLWH010000018.1"/>
</dbReference>
<dbReference type="PROSITE" id="PS51257">
    <property type="entry name" value="PROKAR_LIPOPROTEIN"/>
    <property type="match status" value="1"/>
</dbReference>